<dbReference type="RefSeq" id="WP_168061449.1">
    <property type="nucleotide sequence ID" value="NZ_VTOW01000003.1"/>
</dbReference>
<dbReference type="PRINTS" id="PR00413">
    <property type="entry name" value="HADHALOGNASE"/>
</dbReference>
<dbReference type="NCBIfam" id="NF011564">
    <property type="entry name" value="PRK14988.1"/>
    <property type="match status" value="1"/>
</dbReference>
<dbReference type="EMBL" id="VTOW01000003">
    <property type="protein sequence ID" value="NKE72094.1"/>
    <property type="molecule type" value="Genomic_DNA"/>
</dbReference>
<dbReference type="InterPro" id="IPR023214">
    <property type="entry name" value="HAD_sf"/>
</dbReference>
<dbReference type="InterPro" id="IPR050155">
    <property type="entry name" value="HAD-like_hydrolase_sf"/>
</dbReference>
<keyword evidence="2" id="KW-1185">Reference proteome</keyword>
<dbReference type="PANTHER" id="PTHR43434">
    <property type="entry name" value="PHOSPHOGLYCOLATE PHOSPHATASE"/>
    <property type="match status" value="1"/>
</dbReference>
<dbReference type="GO" id="GO:0008967">
    <property type="term" value="F:phosphoglycolate phosphatase activity"/>
    <property type="evidence" value="ECO:0007669"/>
    <property type="project" value="TreeGrafter"/>
</dbReference>
<accession>A0A7X6DS05</accession>
<sequence>MIEWNQIDSVLLDMDGTLLDKHFDDYFWEELIPEKFSELKKIPLDEAKRQLLAAYRAEEKTLNWTDIEYWSRRLGIDIVALKESICSRVQVHPGVEPFLHFLKQEEKQIALVTNAHPRTVQIKLGQTILTPYFDVILCSSDIGLPKEEVHFWRGAQRVLQFDKERSLFIDDNEEVLLAAHAFGIKYLFFKTHASSRVPRDDSKNFPSLRHFGELLP</sequence>
<proteinExistence type="predicted"/>
<dbReference type="EC" id="3.1.3.5" evidence="1"/>
<dbReference type="Pfam" id="PF00702">
    <property type="entry name" value="Hydrolase"/>
    <property type="match status" value="1"/>
</dbReference>
<dbReference type="NCBIfam" id="TIGR01509">
    <property type="entry name" value="HAD-SF-IA-v3"/>
    <property type="match status" value="1"/>
</dbReference>
<dbReference type="CDD" id="cd01427">
    <property type="entry name" value="HAD_like"/>
    <property type="match status" value="1"/>
</dbReference>
<keyword evidence="1" id="KW-0378">Hydrolase</keyword>
<evidence type="ECO:0000313" key="2">
    <source>
        <dbReference type="Proteomes" id="UP000534783"/>
    </source>
</evidence>
<dbReference type="InterPro" id="IPR006439">
    <property type="entry name" value="HAD-SF_hydro_IA"/>
</dbReference>
<organism evidence="1 2">
    <name type="scientific">Candidatus Manganitrophus noduliformans</name>
    <dbReference type="NCBI Taxonomy" id="2606439"/>
    <lineage>
        <taxon>Bacteria</taxon>
        <taxon>Pseudomonadati</taxon>
        <taxon>Nitrospirota</taxon>
        <taxon>Nitrospiria</taxon>
        <taxon>Candidatus Troglogloeales</taxon>
        <taxon>Candidatus Manganitrophaceae</taxon>
        <taxon>Candidatus Manganitrophus</taxon>
    </lineage>
</organism>
<dbReference type="AlphaFoldDB" id="A0A7X6DS05"/>
<dbReference type="GO" id="GO:0006281">
    <property type="term" value="P:DNA repair"/>
    <property type="evidence" value="ECO:0007669"/>
    <property type="project" value="TreeGrafter"/>
</dbReference>
<evidence type="ECO:0000313" key="1">
    <source>
        <dbReference type="EMBL" id="NKE72094.1"/>
    </source>
</evidence>
<dbReference type="SFLD" id="SFLDG01129">
    <property type="entry name" value="C1.5:_HAD__Beta-PGM__Phosphata"/>
    <property type="match status" value="1"/>
</dbReference>
<dbReference type="GO" id="GO:0008253">
    <property type="term" value="F:5'-nucleotidase activity"/>
    <property type="evidence" value="ECO:0007669"/>
    <property type="project" value="UniProtKB-EC"/>
</dbReference>
<dbReference type="PANTHER" id="PTHR43434:SF3">
    <property type="entry name" value="GMP_IMP NUCLEOTIDASE YRFG"/>
    <property type="match status" value="1"/>
</dbReference>
<dbReference type="GO" id="GO:0005829">
    <property type="term" value="C:cytosol"/>
    <property type="evidence" value="ECO:0007669"/>
    <property type="project" value="TreeGrafter"/>
</dbReference>
<reference evidence="1 2" key="1">
    <citation type="journal article" date="2020" name="Nature">
        <title>Bacterial chemolithoautotrophy via manganese oxidation.</title>
        <authorList>
            <person name="Yu H."/>
            <person name="Leadbetter J.R."/>
        </authorList>
    </citation>
    <scope>NUCLEOTIDE SEQUENCE [LARGE SCALE GENOMIC DNA]</scope>
    <source>
        <strain evidence="1 2">Mn-1</strain>
    </source>
</reference>
<name>A0A7X6DS05_9BACT</name>
<gene>
    <name evidence="1" type="ORF">MNODULE_15195</name>
</gene>
<dbReference type="SFLD" id="SFLDS00003">
    <property type="entry name" value="Haloacid_Dehalogenase"/>
    <property type="match status" value="1"/>
</dbReference>
<dbReference type="InterPro" id="IPR036412">
    <property type="entry name" value="HAD-like_sf"/>
</dbReference>
<dbReference type="SUPFAM" id="SSF56784">
    <property type="entry name" value="HAD-like"/>
    <property type="match status" value="1"/>
</dbReference>
<comment type="caution">
    <text evidence="1">The sequence shown here is derived from an EMBL/GenBank/DDBJ whole genome shotgun (WGS) entry which is preliminary data.</text>
</comment>
<dbReference type="Proteomes" id="UP000534783">
    <property type="component" value="Unassembled WGS sequence"/>
</dbReference>
<protein>
    <submittedName>
        <fullName evidence="1">GMP/IMP nucleotidase</fullName>
        <ecNumber evidence="1">3.1.3.5</ecNumber>
    </submittedName>
</protein>
<dbReference type="Gene3D" id="3.40.50.1000">
    <property type="entry name" value="HAD superfamily/HAD-like"/>
    <property type="match status" value="1"/>
</dbReference>